<gene>
    <name evidence="3" type="ORF">E2I00_010439</name>
</gene>
<dbReference type="GO" id="GO:0005737">
    <property type="term" value="C:cytoplasm"/>
    <property type="evidence" value="ECO:0007669"/>
    <property type="project" value="TreeGrafter"/>
</dbReference>
<feature type="region of interest" description="Disordered" evidence="1">
    <location>
        <begin position="197"/>
        <end position="217"/>
    </location>
</feature>
<feature type="compositionally biased region" description="Polar residues" evidence="1">
    <location>
        <begin position="281"/>
        <end position="296"/>
    </location>
</feature>
<dbReference type="AlphaFoldDB" id="A0A6A1PZQ8"/>
<dbReference type="OrthoDB" id="1244179at2759"/>
<feature type="non-terminal residue" evidence="3">
    <location>
        <position position="1"/>
    </location>
</feature>
<evidence type="ECO:0000259" key="2">
    <source>
        <dbReference type="Pfam" id="PF02214"/>
    </source>
</evidence>
<comment type="caution">
    <text evidence="3">The sequence shown here is derived from an EMBL/GenBank/DDBJ whole genome shotgun (WGS) entry which is preliminary data.</text>
</comment>
<dbReference type="GO" id="GO:0045724">
    <property type="term" value="P:positive regulation of cilium assembly"/>
    <property type="evidence" value="ECO:0007669"/>
    <property type="project" value="TreeGrafter"/>
</dbReference>
<name>A0A6A1PZQ8_BALPH</name>
<dbReference type="GO" id="GO:0097602">
    <property type="term" value="F:cullin family protein binding"/>
    <property type="evidence" value="ECO:0007669"/>
    <property type="project" value="TreeGrafter"/>
</dbReference>
<evidence type="ECO:0000256" key="1">
    <source>
        <dbReference type="SAM" id="MobiDB-lite"/>
    </source>
</evidence>
<reference evidence="3 4" key="1">
    <citation type="journal article" date="2019" name="PLoS ONE">
        <title>Genomic analyses reveal an absence of contemporary introgressive admixture between fin whales and blue whales, despite known hybrids.</title>
        <authorList>
            <person name="Westbury M.V."/>
            <person name="Petersen B."/>
            <person name="Lorenzen E.D."/>
        </authorList>
    </citation>
    <scope>NUCLEOTIDE SEQUENCE [LARGE SCALE GENOMIC DNA]</scope>
    <source>
        <strain evidence="3">FinWhale-01</strain>
    </source>
</reference>
<feature type="domain" description="Potassium channel tetramerisation-type BTB" evidence="2">
    <location>
        <begin position="2"/>
        <end position="33"/>
    </location>
</feature>
<dbReference type="GO" id="GO:0031463">
    <property type="term" value="C:Cul3-RING ubiquitin ligase complex"/>
    <property type="evidence" value="ECO:0007669"/>
    <property type="project" value="TreeGrafter"/>
</dbReference>
<dbReference type="InterPro" id="IPR011333">
    <property type="entry name" value="SKP1/BTB/POZ_sf"/>
</dbReference>
<feature type="region of interest" description="Disordered" evidence="1">
    <location>
        <begin position="357"/>
        <end position="381"/>
    </location>
</feature>
<dbReference type="EMBL" id="SGJD01001364">
    <property type="protein sequence ID" value="KAB0400343.1"/>
    <property type="molecule type" value="Genomic_DNA"/>
</dbReference>
<organism evidence="3 4">
    <name type="scientific">Balaenoptera physalus</name>
    <name type="common">Fin whale</name>
    <name type="synonym">Balaena physalus</name>
    <dbReference type="NCBI Taxonomy" id="9770"/>
    <lineage>
        <taxon>Eukaryota</taxon>
        <taxon>Metazoa</taxon>
        <taxon>Chordata</taxon>
        <taxon>Craniata</taxon>
        <taxon>Vertebrata</taxon>
        <taxon>Euteleostomi</taxon>
        <taxon>Mammalia</taxon>
        <taxon>Eutheria</taxon>
        <taxon>Laurasiatheria</taxon>
        <taxon>Artiodactyla</taxon>
        <taxon>Whippomorpha</taxon>
        <taxon>Cetacea</taxon>
        <taxon>Mysticeti</taxon>
        <taxon>Balaenopteridae</taxon>
        <taxon>Balaenoptera</taxon>
    </lineage>
</organism>
<feature type="region of interest" description="Disordered" evidence="1">
    <location>
        <begin position="493"/>
        <end position="517"/>
    </location>
</feature>
<dbReference type="Gene3D" id="3.30.70.2000">
    <property type="match status" value="1"/>
</dbReference>
<dbReference type="Gene3D" id="3.30.710.10">
    <property type="entry name" value="Potassium Channel Kv1.1, Chain A"/>
    <property type="match status" value="1"/>
</dbReference>
<sequence>DETGAYLIDRDPTYFGPILNFLRHGKLVLDKDMAEEGVDGGGRTGALPTPGVPGAPTGALHVPPKHVYRVLQCQEEELTQMVSTMSDGWRFEQLVNIGSSYNYGSEDQAEFLCVVSKELYSSPHGLSSESSRKTKLCALSSLGLPAGSQRAEEQLEERQQEVEVEVAQVQVEADAQEKGAANPQGERLLIKAGASRPLPAGARRRTWGPGTAEGGGPTRVSSAASCLIFIHLFFLLDLIYTLPLPSLPLSGFSLCLLTPPSRGCCGPSLLCPPPRCPGPASQSIPPAASCTPSGTSRLRARGGGAQLRLHGARRPRRAHLRSGRPAAAPHLLASSSRFLLAGSCLHPLRPEAALAVRASPGPSPAPSAAMPAVTSQRHPDVRPQIASRDLGFRSEILYFCTTGWAPSPRRRKSSPRCHLCLHLRGCDLPLPPGAGWGPTGTSQGLMWALGPLGRATCRWPERGWVTRPSPWLLPTPLLSVLLGAQCPGQEEGRHWFSRGSGATQDRSQGKGGHSSLCPRESLGWQGLSKGRLLRLWPPQLDTCFSAVSNPTV</sequence>
<dbReference type="SUPFAM" id="SSF54695">
    <property type="entry name" value="POZ domain"/>
    <property type="match status" value="1"/>
</dbReference>
<dbReference type="PANTHER" id="PTHR14958">
    <property type="entry name" value="POTASSIUM CHANNEL TETRAMERISATION DOMAIN CONTAINING PROTEIN"/>
    <property type="match status" value="1"/>
</dbReference>
<evidence type="ECO:0000313" key="4">
    <source>
        <dbReference type="Proteomes" id="UP000437017"/>
    </source>
</evidence>
<dbReference type="PANTHER" id="PTHR14958:SF24">
    <property type="entry name" value="BTB_POZ DOMAIN-CONTAINING PROTEIN KCTD17"/>
    <property type="match status" value="1"/>
</dbReference>
<dbReference type="GO" id="GO:0051260">
    <property type="term" value="P:protein homooligomerization"/>
    <property type="evidence" value="ECO:0007669"/>
    <property type="project" value="InterPro"/>
</dbReference>
<protein>
    <recommendedName>
        <fullName evidence="2">Potassium channel tetramerisation-type BTB domain-containing protein</fullName>
    </recommendedName>
</protein>
<proteinExistence type="predicted"/>
<dbReference type="Pfam" id="PF02214">
    <property type="entry name" value="BTB_2"/>
    <property type="match status" value="1"/>
</dbReference>
<dbReference type="InterPro" id="IPR003131">
    <property type="entry name" value="T1-type_BTB"/>
</dbReference>
<evidence type="ECO:0000313" key="3">
    <source>
        <dbReference type="EMBL" id="KAB0400343.1"/>
    </source>
</evidence>
<dbReference type="GO" id="GO:0043161">
    <property type="term" value="P:proteasome-mediated ubiquitin-dependent protein catabolic process"/>
    <property type="evidence" value="ECO:0007669"/>
    <property type="project" value="TreeGrafter"/>
</dbReference>
<accession>A0A6A1PZQ8</accession>
<feature type="region of interest" description="Disordered" evidence="1">
    <location>
        <begin position="281"/>
        <end position="305"/>
    </location>
</feature>
<keyword evidence="4" id="KW-1185">Reference proteome</keyword>
<dbReference type="FunFam" id="3.30.70.2000:FF:000001">
    <property type="entry name" value="Potassium channel tetramerization domain-containing 17"/>
    <property type="match status" value="1"/>
</dbReference>
<dbReference type="FunFam" id="3.30.710.10:FF:000113">
    <property type="entry name" value="BTB/POZ domain-containing protein KCTD5"/>
    <property type="match status" value="1"/>
</dbReference>
<dbReference type="Proteomes" id="UP000437017">
    <property type="component" value="Unassembled WGS sequence"/>
</dbReference>